<dbReference type="InterPro" id="IPR009898">
    <property type="entry name" value="DUF1440"/>
</dbReference>
<dbReference type="Pfam" id="PF07274">
    <property type="entry name" value="DUF1440"/>
    <property type="match status" value="1"/>
</dbReference>
<dbReference type="OrthoDB" id="1629003at2"/>
<feature type="transmembrane region" description="Helical" evidence="1">
    <location>
        <begin position="101"/>
        <end position="123"/>
    </location>
</feature>
<organism evidence="2 3">
    <name type="scientific">Vibrio caribbeanicus ATCC BAA-2122</name>
    <dbReference type="NCBI Taxonomy" id="796620"/>
    <lineage>
        <taxon>Bacteria</taxon>
        <taxon>Pseudomonadati</taxon>
        <taxon>Pseudomonadota</taxon>
        <taxon>Gammaproteobacteria</taxon>
        <taxon>Vibrionales</taxon>
        <taxon>Vibrionaceae</taxon>
        <taxon>Vibrio</taxon>
    </lineage>
</organism>
<evidence type="ECO:0000313" key="3">
    <source>
        <dbReference type="Proteomes" id="UP000002943"/>
    </source>
</evidence>
<keyword evidence="1" id="KW-0472">Membrane</keyword>
<dbReference type="RefSeq" id="WP_009601812.1">
    <property type="nucleotide sequence ID" value="NZ_AEIU01000076.1"/>
</dbReference>
<dbReference type="eggNOG" id="COG3477">
    <property type="taxonomic scope" value="Bacteria"/>
</dbReference>
<proteinExistence type="predicted"/>
<sequence>MKDKIGTKVILWATLIGGAISSLVKSGTEANMPPRIPGEISPPAENIDQWLGWLGINSHSLDYVYQTVTVPGAVMIYHWLFSFAFAFVYIALSAVWPKVRLWYGVAYGLVITFVMHGLLIPALGFRHPAYLDGETGWLWNLNGYEFWSETIGHICWSVSIEVSLIAVLAYFSRPIVGCWWHKTPADV</sequence>
<keyword evidence="1" id="KW-1133">Transmembrane helix</keyword>
<feature type="transmembrane region" description="Helical" evidence="1">
    <location>
        <begin position="76"/>
        <end position="96"/>
    </location>
</feature>
<reference evidence="2 3" key="1">
    <citation type="journal article" date="2012" name="Int. J. Syst. Evol. Microbiol.">
        <title>Vibrio caribbeanicus sp. nov., isolated from the marine sponge Scleritoderma cyanea.</title>
        <authorList>
            <person name="Hoffmann M."/>
            <person name="Monday S.R."/>
            <person name="Allard M.W."/>
            <person name="Strain E.A."/>
            <person name="Whittaker P."/>
            <person name="Naum M."/>
            <person name="McCarthy P.J."/>
            <person name="Lopez J.V."/>
            <person name="Fischer M."/>
            <person name="Brown E.W."/>
        </authorList>
    </citation>
    <scope>NUCLEOTIDE SEQUENCE [LARGE SCALE GENOMIC DNA]</scope>
    <source>
        <strain evidence="2 3">ATCC BAA-2122</strain>
    </source>
</reference>
<evidence type="ECO:0000256" key="1">
    <source>
        <dbReference type="SAM" id="Phobius"/>
    </source>
</evidence>
<gene>
    <name evidence="2" type="ORF">VIBC2010_03697</name>
</gene>
<feature type="transmembrane region" description="Helical" evidence="1">
    <location>
        <begin position="151"/>
        <end position="171"/>
    </location>
</feature>
<dbReference type="EMBL" id="AEIU01000076">
    <property type="protein sequence ID" value="EFP96177.1"/>
    <property type="molecule type" value="Genomic_DNA"/>
</dbReference>
<keyword evidence="1" id="KW-0812">Transmembrane</keyword>
<keyword evidence="3" id="KW-1185">Reference proteome</keyword>
<accession>E3BL81</accession>
<comment type="caution">
    <text evidence="2">The sequence shown here is derived from an EMBL/GenBank/DDBJ whole genome shotgun (WGS) entry which is preliminary data.</text>
</comment>
<protein>
    <submittedName>
        <fullName evidence="2">Membrane protein</fullName>
    </submittedName>
</protein>
<dbReference type="Proteomes" id="UP000002943">
    <property type="component" value="Unassembled WGS sequence"/>
</dbReference>
<evidence type="ECO:0000313" key="2">
    <source>
        <dbReference type="EMBL" id="EFP96177.1"/>
    </source>
</evidence>
<name>E3BL81_9VIBR</name>
<dbReference type="AlphaFoldDB" id="E3BL81"/>